<name>A0A1I5DLY7_9FLAO</name>
<evidence type="ECO:0000313" key="1">
    <source>
        <dbReference type="EMBL" id="SFO00242.1"/>
    </source>
</evidence>
<dbReference type="STRING" id="649333.SAMN04487989_1097"/>
<reference evidence="2" key="1">
    <citation type="submission" date="2016-10" db="EMBL/GenBank/DDBJ databases">
        <authorList>
            <person name="Varghese N."/>
            <person name="Submissions S."/>
        </authorList>
    </citation>
    <scope>NUCLEOTIDE SEQUENCE [LARGE SCALE GENOMIC DNA]</scope>
    <source>
        <strain evidence="2">DSM 23925</strain>
    </source>
</reference>
<keyword evidence="2" id="KW-1185">Reference proteome</keyword>
<evidence type="ECO:0008006" key="3">
    <source>
        <dbReference type="Google" id="ProtNLM"/>
    </source>
</evidence>
<dbReference type="Proteomes" id="UP000198705">
    <property type="component" value="Unassembled WGS sequence"/>
</dbReference>
<dbReference type="OrthoDB" id="1446120at2"/>
<dbReference type="AlphaFoldDB" id="A0A1I5DLY7"/>
<sequence length="76" mass="8754">MLKKYKPGDWVTIKGKNFSPKMEVLKYVPKKDGIFGVVNTDTYVECIWYENGTRKSAVFNQNKLIKLVDTGGFFKT</sequence>
<dbReference type="EMBL" id="FOVN01000009">
    <property type="protein sequence ID" value="SFO00242.1"/>
    <property type="molecule type" value="Genomic_DNA"/>
</dbReference>
<protein>
    <recommendedName>
        <fullName evidence="3">DUF2158 domain-containing protein</fullName>
    </recommendedName>
</protein>
<dbReference type="RefSeq" id="WP_092209983.1">
    <property type="nucleotide sequence ID" value="NZ_FOVN01000009.1"/>
</dbReference>
<gene>
    <name evidence="1" type="ORF">SAMN04487989_1097</name>
</gene>
<evidence type="ECO:0000313" key="2">
    <source>
        <dbReference type="Proteomes" id="UP000198705"/>
    </source>
</evidence>
<proteinExistence type="predicted"/>
<organism evidence="1 2">
    <name type="scientific">Bizionia echini</name>
    <dbReference type="NCBI Taxonomy" id="649333"/>
    <lineage>
        <taxon>Bacteria</taxon>
        <taxon>Pseudomonadati</taxon>
        <taxon>Bacteroidota</taxon>
        <taxon>Flavobacteriia</taxon>
        <taxon>Flavobacteriales</taxon>
        <taxon>Flavobacteriaceae</taxon>
        <taxon>Bizionia</taxon>
    </lineage>
</organism>
<accession>A0A1I5DLY7</accession>